<evidence type="ECO:0000313" key="4">
    <source>
        <dbReference type="EMBL" id="CAB4181687.1"/>
    </source>
</evidence>
<protein>
    <submittedName>
        <fullName evidence="6">Uncharacterized protein</fullName>
    </submittedName>
</protein>
<name>A0A6J5RNM2_9CAUD</name>
<dbReference type="EMBL" id="LR796628">
    <property type="protein sequence ID" value="CAB4155738.1"/>
    <property type="molecule type" value="Genomic_DNA"/>
</dbReference>
<reference evidence="6" key="1">
    <citation type="submission" date="2020-05" db="EMBL/GenBank/DDBJ databases">
        <authorList>
            <person name="Chiriac C."/>
            <person name="Salcher M."/>
            <person name="Ghai R."/>
            <person name="Kavagutti S V."/>
        </authorList>
    </citation>
    <scope>NUCLEOTIDE SEQUENCE</scope>
</reference>
<organism evidence="6">
    <name type="scientific">uncultured Caudovirales phage</name>
    <dbReference type="NCBI Taxonomy" id="2100421"/>
    <lineage>
        <taxon>Viruses</taxon>
        <taxon>Duplodnaviria</taxon>
        <taxon>Heunggongvirae</taxon>
        <taxon>Uroviricota</taxon>
        <taxon>Caudoviricetes</taxon>
        <taxon>Peduoviridae</taxon>
        <taxon>Maltschvirus</taxon>
        <taxon>Maltschvirus maltsch</taxon>
    </lineage>
</organism>
<sequence>MALTTKPKSGAMADSVKNISTARANANFNDKPRMVPATAISPRPPKRPAEFDAPRPKKRPAEFDAPRPKKRPTDLGAAPKTALRPPPRPEKNPMTGNFESEKDTKERIDSYSDYYKKGGVVKKAKGGMVRGAGCATRGKTGATEY</sequence>
<feature type="region of interest" description="Disordered" evidence="1">
    <location>
        <begin position="23"/>
        <end position="105"/>
    </location>
</feature>
<feature type="compositionally biased region" description="Basic and acidic residues" evidence="1">
    <location>
        <begin position="47"/>
        <end position="73"/>
    </location>
</feature>
<gene>
    <name evidence="4" type="ORF">UFOVP1064_55</name>
    <name evidence="5" type="ORF">UFOVP1197_8</name>
    <name evidence="6" type="ORF">UFOVP1294_8</name>
    <name evidence="7" type="ORF">UFOVP1412_11</name>
    <name evidence="8" type="ORF">UFOVP1515_60</name>
    <name evidence="2" type="ORF">UFOVP659_20</name>
    <name evidence="3" type="ORF">UFOVP885_73</name>
</gene>
<dbReference type="EMBL" id="LR797365">
    <property type="protein sequence ID" value="CAB4210359.1"/>
    <property type="molecule type" value="Genomic_DNA"/>
</dbReference>
<evidence type="ECO:0000313" key="2">
    <source>
        <dbReference type="EMBL" id="CAB4155738.1"/>
    </source>
</evidence>
<dbReference type="EMBL" id="LR797015">
    <property type="protein sequence ID" value="CAB4181687.1"/>
    <property type="molecule type" value="Genomic_DNA"/>
</dbReference>
<accession>A0A6J5RNM2</accession>
<evidence type="ECO:0000313" key="7">
    <source>
        <dbReference type="EMBL" id="CAB4210359.1"/>
    </source>
</evidence>
<evidence type="ECO:0000256" key="1">
    <source>
        <dbReference type="SAM" id="MobiDB-lite"/>
    </source>
</evidence>
<dbReference type="EMBL" id="LR798365">
    <property type="protein sequence ID" value="CAB5226870.1"/>
    <property type="molecule type" value="Genomic_DNA"/>
</dbReference>
<evidence type="ECO:0000313" key="6">
    <source>
        <dbReference type="EMBL" id="CAB4195311.1"/>
    </source>
</evidence>
<dbReference type="EMBL" id="LR797154">
    <property type="protein sequence ID" value="CAB4189651.1"/>
    <property type="molecule type" value="Genomic_DNA"/>
</dbReference>
<evidence type="ECO:0000313" key="3">
    <source>
        <dbReference type="EMBL" id="CAB4169627.1"/>
    </source>
</evidence>
<dbReference type="EMBL" id="LR797241">
    <property type="protein sequence ID" value="CAB4195311.1"/>
    <property type="molecule type" value="Genomic_DNA"/>
</dbReference>
<evidence type="ECO:0000313" key="8">
    <source>
        <dbReference type="EMBL" id="CAB5226870.1"/>
    </source>
</evidence>
<proteinExistence type="predicted"/>
<evidence type="ECO:0000313" key="5">
    <source>
        <dbReference type="EMBL" id="CAB4189651.1"/>
    </source>
</evidence>
<dbReference type="EMBL" id="LR796846">
    <property type="protein sequence ID" value="CAB4169627.1"/>
    <property type="molecule type" value="Genomic_DNA"/>
</dbReference>